<proteinExistence type="predicted"/>
<name>A0ABN2NPW5_9PSEU</name>
<dbReference type="Proteomes" id="UP001500449">
    <property type="component" value="Unassembled WGS sequence"/>
</dbReference>
<gene>
    <name evidence="3" type="ORF">GCM10009836_66630</name>
</gene>
<dbReference type="RefSeq" id="WP_344426490.1">
    <property type="nucleotide sequence ID" value="NZ_BAAAQK010000028.1"/>
</dbReference>
<evidence type="ECO:0000256" key="1">
    <source>
        <dbReference type="SAM" id="MobiDB-lite"/>
    </source>
</evidence>
<feature type="region of interest" description="Disordered" evidence="1">
    <location>
        <begin position="201"/>
        <end position="269"/>
    </location>
</feature>
<feature type="compositionally biased region" description="Basic and acidic residues" evidence="1">
    <location>
        <begin position="237"/>
        <end position="258"/>
    </location>
</feature>
<feature type="compositionally biased region" description="Basic and acidic residues" evidence="1">
    <location>
        <begin position="215"/>
        <end position="229"/>
    </location>
</feature>
<feature type="domain" description="Aminoglycoside phosphotransferase" evidence="2">
    <location>
        <begin position="49"/>
        <end position="216"/>
    </location>
</feature>
<evidence type="ECO:0000313" key="3">
    <source>
        <dbReference type="EMBL" id="GAA1876003.1"/>
    </source>
</evidence>
<comment type="caution">
    <text evidence="3">The sequence shown here is derived from an EMBL/GenBank/DDBJ whole genome shotgun (WGS) entry which is preliminary data.</text>
</comment>
<protein>
    <recommendedName>
        <fullName evidence="2">Aminoglycoside phosphotransferase domain-containing protein</fullName>
    </recommendedName>
</protein>
<dbReference type="Pfam" id="PF01636">
    <property type="entry name" value="APH"/>
    <property type="match status" value="1"/>
</dbReference>
<evidence type="ECO:0000313" key="4">
    <source>
        <dbReference type="Proteomes" id="UP001500449"/>
    </source>
</evidence>
<sequence>MFARIRAEGLAAAVEVAGRLGLAGEPEVLSERGNLLVRFGAVVARVATLTAHTRRHPEEWLARELAVATRVARRGGPVVAPLAEAGPHRAGGYVLTLWEYVEILPDRPDPETAGRALARLHAAAAGVPGLPWLAAADRQTAEALERVPGAPAWLREEHAAVLAELRGSEPVVLHGDAHAGNLLLTPRGPLWTDLEETSLGPPEWDLATLAGSRFGPDRTGRNPAPDRDPPGPPADRTPADRTSAEREPADRRPDERTPVEPPVVGTPVVGTPARRALAAWAAESGRPLPTPEQFAPFRRARELEGLAWLLAMAEVHPDRYRPLADRALAEREPPPRPR</sequence>
<dbReference type="EMBL" id="BAAAQK010000028">
    <property type="protein sequence ID" value="GAA1876003.1"/>
    <property type="molecule type" value="Genomic_DNA"/>
</dbReference>
<dbReference type="SUPFAM" id="SSF56112">
    <property type="entry name" value="Protein kinase-like (PK-like)"/>
    <property type="match status" value="1"/>
</dbReference>
<reference evidence="3 4" key="1">
    <citation type="journal article" date="2019" name="Int. J. Syst. Evol. Microbiol.">
        <title>The Global Catalogue of Microorganisms (GCM) 10K type strain sequencing project: providing services to taxonomists for standard genome sequencing and annotation.</title>
        <authorList>
            <consortium name="The Broad Institute Genomics Platform"/>
            <consortium name="The Broad Institute Genome Sequencing Center for Infectious Disease"/>
            <person name="Wu L."/>
            <person name="Ma J."/>
        </authorList>
    </citation>
    <scope>NUCLEOTIDE SEQUENCE [LARGE SCALE GENOMIC DNA]</scope>
    <source>
        <strain evidence="3 4">JCM 16009</strain>
    </source>
</reference>
<dbReference type="InterPro" id="IPR011009">
    <property type="entry name" value="Kinase-like_dom_sf"/>
</dbReference>
<dbReference type="Gene3D" id="3.90.1200.10">
    <property type="match status" value="1"/>
</dbReference>
<accession>A0ABN2NPW5</accession>
<keyword evidence="4" id="KW-1185">Reference proteome</keyword>
<dbReference type="InterPro" id="IPR002575">
    <property type="entry name" value="Aminoglycoside_PTrfase"/>
</dbReference>
<organism evidence="3 4">
    <name type="scientific">Pseudonocardia ailaonensis</name>
    <dbReference type="NCBI Taxonomy" id="367279"/>
    <lineage>
        <taxon>Bacteria</taxon>
        <taxon>Bacillati</taxon>
        <taxon>Actinomycetota</taxon>
        <taxon>Actinomycetes</taxon>
        <taxon>Pseudonocardiales</taxon>
        <taxon>Pseudonocardiaceae</taxon>
        <taxon>Pseudonocardia</taxon>
    </lineage>
</organism>
<evidence type="ECO:0000259" key="2">
    <source>
        <dbReference type="Pfam" id="PF01636"/>
    </source>
</evidence>